<dbReference type="RefSeq" id="WP_191071866.1">
    <property type="nucleotide sequence ID" value="NZ_CP060506.1"/>
</dbReference>
<comment type="caution">
    <text evidence="2">The sequence shown here is derived from an EMBL/GenBank/DDBJ whole genome shotgun (WGS) entry which is preliminary data.</text>
</comment>
<gene>
    <name evidence="2" type="ORF">H8R10_06365</name>
</gene>
<evidence type="ECO:0000256" key="1">
    <source>
        <dbReference type="SAM" id="MobiDB-lite"/>
    </source>
</evidence>
<evidence type="ECO:0008006" key="4">
    <source>
        <dbReference type="Google" id="ProtNLM"/>
    </source>
</evidence>
<protein>
    <recommendedName>
        <fullName evidence="4">HTH cro/C1-type domain-containing protein</fullName>
    </recommendedName>
</protein>
<organism evidence="2 3">
    <name type="scientific">Nanchangia anserum</name>
    <dbReference type="NCBI Taxonomy" id="2692125"/>
    <lineage>
        <taxon>Bacteria</taxon>
        <taxon>Bacillati</taxon>
        <taxon>Actinomycetota</taxon>
        <taxon>Actinomycetes</taxon>
        <taxon>Actinomycetales</taxon>
        <taxon>Actinomycetaceae</taxon>
        <taxon>Nanchangia</taxon>
    </lineage>
</organism>
<dbReference type="EMBL" id="JACRUO010000001">
    <property type="protein sequence ID" value="MBD3689846.1"/>
    <property type="molecule type" value="Genomic_DNA"/>
</dbReference>
<sequence>MKTPDMTVNWYRRVADGMTVNAVATAADMTQSTLDRQIKRGNIPAPSVIAIARGLDLNPVSALVECGYLAAEEVAGDVQIIDWTTVSDSELCAEVLRRIKDAPADRDEATDDTDNATETEDVEDTAPARPLTIVEDRADRVSPSQRPGYDPEKLAALAPGYSIEEEREGRANNQP</sequence>
<keyword evidence="3" id="KW-1185">Reference proteome</keyword>
<feature type="region of interest" description="Disordered" evidence="1">
    <location>
        <begin position="99"/>
        <end position="175"/>
    </location>
</feature>
<dbReference type="Proteomes" id="UP000627538">
    <property type="component" value="Unassembled WGS sequence"/>
</dbReference>
<feature type="compositionally biased region" description="Acidic residues" evidence="1">
    <location>
        <begin position="108"/>
        <end position="124"/>
    </location>
</feature>
<accession>A0A8I0GD77</accession>
<proteinExistence type="predicted"/>
<dbReference type="AlphaFoldDB" id="A0A8I0GD77"/>
<name>A0A8I0GD77_9ACTO</name>
<evidence type="ECO:0000313" key="3">
    <source>
        <dbReference type="Proteomes" id="UP000627538"/>
    </source>
</evidence>
<reference evidence="2 3" key="1">
    <citation type="submission" date="2020-08" db="EMBL/GenBank/DDBJ databases">
        <title>Winkia gen. nov., sp. nov., isolated from faeces of the Anser albifrons in China.</title>
        <authorList>
            <person name="Liu Q."/>
        </authorList>
    </citation>
    <scope>NUCLEOTIDE SEQUENCE [LARGE SCALE GENOMIC DNA]</scope>
    <source>
        <strain evidence="2 3">C62</strain>
    </source>
</reference>
<evidence type="ECO:0000313" key="2">
    <source>
        <dbReference type="EMBL" id="MBD3689846.1"/>
    </source>
</evidence>